<dbReference type="Pfam" id="PF05995">
    <property type="entry name" value="CDO_I"/>
    <property type="match status" value="1"/>
</dbReference>
<evidence type="ECO:0000256" key="4">
    <source>
        <dbReference type="ARBA" id="ARBA00023002"/>
    </source>
</evidence>
<comment type="similarity">
    <text evidence="1">Belongs to the cysteine dioxygenase family.</text>
</comment>
<accession>A0A420XL04</accession>
<dbReference type="InParanoid" id="A0A420XL04"/>
<evidence type="ECO:0000256" key="1">
    <source>
        <dbReference type="ARBA" id="ARBA00006622"/>
    </source>
</evidence>
<organism evidence="7 8">
    <name type="scientific">Motilibacter peucedani</name>
    <dbReference type="NCBI Taxonomy" id="598650"/>
    <lineage>
        <taxon>Bacteria</taxon>
        <taxon>Bacillati</taxon>
        <taxon>Actinomycetota</taxon>
        <taxon>Actinomycetes</taxon>
        <taxon>Motilibacterales</taxon>
        <taxon>Motilibacteraceae</taxon>
        <taxon>Motilibacter</taxon>
    </lineage>
</organism>
<feature type="binding site" evidence="6">
    <location>
        <position position="111"/>
    </location>
    <ligand>
        <name>Fe cation</name>
        <dbReference type="ChEBI" id="CHEBI:24875"/>
        <note>catalytic</note>
    </ligand>
</feature>
<sequence>MSRTAAPLSLSALVELVQDLAADPSTWAPRLERHPDRRWWTRLAGDDTVDVWLITWPGGGSTDLHDHGSSSAAFTVVEGVLEEVRPEPSGGLEAADLREGQVQWVAPGVVHDVRNATSTPAASIHAYSPPLEQMTYYRRAPGGLEPAYTITGDEPEQAW</sequence>
<proteinExistence type="inferred from homology"/>
<dbReference type="GO" id="GO:0016702">
    <property type="term" value="F:oxidoreductase activity, acting on single donors with incorporation of molecular oxygen, incorporation of two atoms of oxygen"/>
    <property type="evidence" value="ECO:0007669"/>
    <property type="project" value="InterPro"/>
</dbReference>
<keyword evidence="5 6" id="KW-0408">Iron</keyword>
<reference evidence="7 8" key="1">
    <citation type="submission" date="2018-10" db="EMBL/GenBank/DDBJ databases">
        <title>Genomic Encyclopedia of Archaeal and Bacterial Type Strains, Phase II (KMG-II): from individual species to whole genera.</title>
        <authorList>
            <person name="Goeker M."/>
        </authorList>
    </citation>
    <scope>NUCLEOTIDE SEQUENCE [LARGE SCALE GENOMIC DNA]</scope>
    <source>
        <strain evidence="7 8">RP-AC37</strain>
    </source>
</reference>
<feature type="binding site" evidence="6">
    <location>
        <position position="67"/>
    </location>
    <ligand>
        <name>Fe cation</name>
        <dbReference type="ChEBI" id="CHEBI:24875"/>
        <note>catalytic</note>
    </ligand>
</feature>
<dbReference type="GO" id="GO:0016853">
    <property type="term" value="F:isomerase activity"/>
    <property type="evidence" value="ECO:0007669"/>
    <property type="project" value="UniProtKB-KW"/>
</dbReference>
<protein>
    <submittedName>
        <fullName evidence="7">Mannose-6-phosphate isomerase-like protein (Cupin superfamily)</fullName>
    </submittedName>
</protein>
<dbReference type="EMBL" id="RBWV01000015">
    <property type="protein sequence ID" value="RKS69220.1"/>
    <property type="molecule type" value="Genomic_DNA"/>
</dbReference>
<evidence type="ECO:0000313" key="8">
    <source>
        <dbReference type="Proteomes" id="UP000281955"/>
    </source>
</evidence>
<comment type="caution">
    <text evidence="7">The sequence shown here is derived from an EMBL/GenBank/DDBJ whole genome shotgun (WGS) entry which is preliminary data.</text>
</comment>
<dbReference type="GO" id="GO:0008198">
    <property type="term" value="F:ferrous iron binding"/>
    <property type="evidence" value="ECO:0007669"/>
    <property type="project" value="TreeGrafter"/>
</dbReference>
<evidence type="ECO:0000256" key="5">
    <source>
        <dbReference type="ARBA" id="ARBA00023004"/>
    </source>
</evidence>
<keyword evidence="2 6" id="KW-0479">Metal-binding</keyword>
<dbReference type="CDD" id="cd10548">
    <property type="entry name" value="cupin_CDO"/>
    <property type="match status" value="1"/>
</dbReference>
<evidence type="ECO:0000256" key="6">
    <source>
        <dbReference type="PIRSR" id="PIRSR610300-51"/>
    </source>
</evidence>
<dbReference type="AlphaFoldDB" id="A0A420XL04"/>
<dbReference type="InterPro" id="IPR014710">
    <property type="entry name" value="RmlC-like_jellyroll"/>
</dbReference>
<dbReference type="PANTHER" id="PTHR12918:SF1">
    <property type="entry name" value="CYSTEINE DIOXYGENASE TYPE 1"/>
    <property type="match status" value="1"/>
</dbReference>
<keyword evidence="8" id="KW-1185">Reference proteome</keyword>
<dbReference type="Proteomes" id="UP000281955">
    <property type="component" value="Unassembled WGS sequence"/>
</dbReference>
<dbReference type="RefSeq" id="WP_121194663.1">
    <property type="nucleotide sequence ID" value="NZ_RBWV01000015.1"/>
</dbReference>
<dbReference type="PANTHER" id="PTHR12918">
    <property type="entry name" value="CYSTEINE DIOXYGENASE"/>
    <property type="match status" value="1"/>
</dbReference>
<dbReference type="InterPro" id="IPR010300">
    <property type="entry name" value="CDO_1"/>
</dbReference>
<evidence type="ECO:0000313" key="7">
    <source>
        <dbReference type="EMBL" id="RKS69220.1"/>
    </source>
</evidence>
<keyword evidence="7" id="KW-0413">Isomerase</keyword>
<dbReference type="Gene3D" id="2.60.120.10">
    <property type="entry name" value="Jelly Rolls"/>
    <property type="match status" value="1"/>
</dbReference>
<gene>
    <name evidence="7" type="ORF">CLV35_3394</name>
</gene>
<evidence type="ECO:0000256" key="2">
    <source>
        <dbReference type="ARBA" id="ARBA00022723"/>
    </source>
</evidence>
<keyword evidence="4" id="KW-0560">Oxidoreductase</keyword>
<dbReference type="InterPro" id="IPR011051">
    <property type="entry name" value="RmlC_Cupin_sf"/>
</dbReference>
<name>A0A420XL04_9ACTN</name>
<feature type="binding site" evidence="6">
    <location>
        <position position="65"/>
    </location>
    <ligand>
        <name>Fe cation</name>
        <dbReference type="ChEBI" id="CHEBI:24875"/>
        <note>catalytic</note>
    </ligand>
</feature>
<dbReference type="OrthoDB" id="4217976at2"/>
<keyword evidence="3" id="KW-0223">Dioxygenase</keyword>
<dbReference type="SUPFAM" id="SSF51182">
    <property type="entry name" value="RmlC-like cupins"/>
    <property type="match status" value="1"/>
</dbReference>
<evidence type="ECO:0000256" key="3">
    <source>
        <dbReference type="ARBA" id="ARBA00022964"/>
    </source>
</evidence>